<proteinExistence type="predicted"/>
<dbReference type="AlphaFoldDB" id="A0AAX1VYN2"/>
<comment type="caution">
    <text evidence="1">The sequence shown here is derived from an EMBL/GenBank/DDBJ whole genome shotgun (WGS) entry which is preliminary data.</text>
</comment>
<organism evidence="1 2">
    <name type="scientific">Pseudomonas amygdali pv. tabaci</name>
    <name type="common">Pseudomonas syringae pv. tabaci</name>
    <dbReference type="NCBI Taxonomy" id="322"/>
    <lineage>
        <taxon>Bacteria</taxon>
        <taxon>Pseudomonadati</taxon>
        <taxon>Pseudomonadota</taxon>
        <taxon>Gammaproteobacteria</taxon>
        <taxon>Pseudomonadales</taxon>
        <taxon>Pseudomonadaceae</taxon>
        <taxon>Pseudomonas</taxon>
        <taxon>Pseudomonas amygdali</taxon>
    </lineage>
</organism>
<name>A0AAX1VYN2_PSEAJ</name>
<accession>A0AAX1VYN2</accession>
<reference evidence="1 2" key="1">
    <citation type="submission" date="2018-08" db="EMBL/GenBank/DDBJ databases">
        <title>Recombination of ecologically and evolutionarily significant loci maintains genetic cohesion in the Pseudomonas syringae species complex.</title>
        <authorList>
            <person name="Dillon M."/>
            <person name="Thakur S."/>
            <person name="Almeida R.N.D."/>
            <person name="Weir B.S."/>
            <person name="Guttman D.S."/>
        </authorList>
    </citation>
    <scope>NUCLEOTIDE SEQUENCE [LARGE SCALE GENOMIC DNA]</scope>
    <source>
        <strain evidence="1 2">ICMP 2851</strain>
    </source>
</reference>
<sequence length="57" mass="6643">MLIALRRYVSSTELGWTLGRIRFHANVEDARAFFAQMSIPEQLQITVNPSRLYVFMP</sequence>
<dbReference type="Proteomes" id="UP000280350">
    <property type="component" value="Unassembled WGS sequence"/>
</dbReference>
<protein>
    <submittedName>
        <fullName evidence="1">Uncharacterized protein</fullName>
    </submittedName>
</protein>
<dbReference type="EMBL" id="RBNX01000041">
    <property type="protein sequence ID" value="RML83201.1"/>
    <property type="molecule type" value="Genomic_DNA"/>
</dbReference>
<evidence type="ECO:0000313" key="2">
    <source>
        <dbReference type="Proteomes" id="UP000280350"/>
    </source>
</evidence>
<evidence type="ECO:0000313" key="1">
    <source>
        <dbReference type="EMBL" id="RML83201.1"/>
    </source>
</evidence>
<gene>
    <name evidence="1" type="ORF">ALQ89_100996</name>
</gene>